<name>A0ABX3UXG1_9GAMM</name>
<keyword evidence="4" id="KW-1185">Reference proteome</keyword>
<proteinExistence type="predicted"/>
<feature type="chain" id="PRO_5047544886" evidence="2">
    <location>
        <begin position="22"/>
        <end position="129"/>
    </location>
</feature>
<protein>
    <submittedName>
        <fullName evidence="3">Uncharacterized protein</fullName>
    </submittedName>
</protein>
<reference evidence="3 4" key="1">
    <citation type="journal article" date="2017" name="Antonie Van Leeuwenhoek">
        <title>Phylogenomic resolution of the bacterial genus Pantoea and its relationship with Erwinia and Tatumella.</title>
        <authorList>
            <person name="Palmer M."/>
            <person name="Steenkamp E.T."/>
            <person name="Coetzee M.P."/>
            <person name="Chan W.Y."/>
            <person name="van Zyl E."/>
            <person name="De Maayer P."/>
            <person name="Coutinho T.A."/>
            <person name="Blom J."/>
            <person name="Smits T.H."/>
            <person name="Duffy B."/>
            <person name="Venter S.N."/>
        </authorList>
    </citation>
    <scope>NUCLEOTIDE SEQUENCE [LARGE SCALE GENOMIC DNA]</scope>
    <source>
        <strain evidence="3 4">LMG 5345</strain>
    </source>
</reference>
<accession>A0ABX3UXG1</accession>
<evidence type="ECO:0000256" key="2">
    <source>
        <dbReference type="SAM" id="SignalP"/>
    </source>
</evidence>
<sequence length="129" mass="13870">MKKVIASLLALTLLSPALVSAHPGGWGPGPGPGPHWGGHGRGWGGPGPLRFLPEAATAVLIGGLTYYMLNGAYYQRQGENYVVVQPPAEPDGALRVLDFNGRRFYVQEGHYYERDISGNYIEVPRPAGL</sequence>
<feature type="transmembrane region" description="Helical" evidence="1">
    <location>
        <begin position="51"/>
        <end position="69"/>
    </location>
</feature>
<dbReference type="EMBL" id="MLJJ01000001">
    <property type="protein sequence ID" value="ORN03815.1"/>
    <property type="molecule type" value="Genomic_DNA"/>
</dbReference>
<organism evidence="3 4">
    <name type="scientific">Pantoea septica</name>
    <dbReference type="NCBI Taxonomy" id="472695"/>
    <lineage>
        <taxon>Bacteria</taxon>
        <taxon>Pseudomonadati</taxon>
        <taxon>Pseudomonadota</taxon>
        <taxon>Gammaproteobacteria</taxon>
        <taxon>Enterobacterales</taxon>
        <taxon>Erwiniaceae</taxon>
        <taxon>Pantoea</taxon>
    </lineage>
</organism>
<comment type="caution">
    <text evidence="3">The sequence shown here is derived from an EMBL/GenBank/DDBJ whole genome shotgun (WGS) entry which is preliminary data.</text>
</comment>
<evidence type="ECO:0000313" key="3">
    <source>
        <dbReference type="EMBL" id="ORN03815.1"/>
    </source>
</evidence>
<dbReference type="RefSeq" id="WP_084881920.1">
    <property type="nucleotide sequence ID" value="NZ_MLJJ01000001.1"/>
</dbReference>
<dbReference type="InterPro" id="IPR045398">
    <property type="entry name" value="DUF6515"/>
</dbReference>
<keyword evidence="1" id="KW-0472">Membrane</keyword>
<evidence type="ECO:0000256" key="1">
    <source>
        <dbReference type="SAM" id="Phobius"/>
    </source>
</evidence>
<keyword evidence="1" id="KW-1133">Transmembrane helix</keyword>
<gene>
    <name evidence="3" type="ORF">HA46_01025</name>
</gene>
<dbReference type="Pfam" id="PF20125">
    <property type="entry name" value="DUF6515"/>
    <property type="match status" value="1"/>
</dbReference>
<dbReference type="Proteomes" id="UP000193785">
    <property type="component" value="Unassembled WGS sequence"/>
</dbReference>
<keyword evidence="2" id="KW-0732">Signal</keyword>
<keyword evidence="1" id="KW-0812">Transmembrane</keyword>
<evidence type="ECO:0000313" key="4">
    <source>
        <dbReference type="Proteomes" id="UP000193785"/>
    </source>
</evidence>
<feature type="signal peptide" evidence="2">
    <location>
        <begin position="1"/>
        <end position="21"/>
    </location>
</feature>